<accession>A0A1G5DG88</accession>
<evidence type="ECO:0000256" key="1">
    <source>
        <dbReference type="ARBA" id="ARBA00007734"/>
    </source>
</evidence>
<dbReference type="GO" id="GO:0016020">
    <property type="term" value="C:membrane"/>
    <property type="evidence" value="ECO:0007669"/>
    <property type="project" value="InterPro"/>
</dbReference>
<dbReference type="Pfam" id="PF11873">
    <property type="entry name" value="Mltc_N"/>
    <property type="match status" value="1"/>
</dbReference>
<dbReference type="STRING" id="419481.SAMN05216233_104162"/>
<dbReference type="CDD" id="cd16893">
    <property type="entry name" value="LT_MltC_MltE"/>
    <property type="match status" value="1"/>
</dbReference>
<gene>
    <name evidence="4" type="ORF">SAMN05216233_104162</name>
</gene>
<evidence type="ECO:0000313" key="5">
    <source>
        <dbReference type="Proteomes" id="UP000198870"/>
    </source>
</evidence>
<dbReference type="InterPro" id="IPR000189">
    <property type="entry name" value="Transglyc_AS"/>
</dbReference>
<name>A0A1G5DG88_9BACT</name>
<dbReference type="Gene3D" id="1.10.530.10">
    <property type="match status" value="1"/>
</dbReference>
<dbReference type="GO" id="GO:0008933">
    <property type="term" value="F:peptidoglycan lytic transglycosylase activity"/>
    <property type="evidence" value="ECO:0007669"/>
    <property type="project" value="InterPro"/>
</dbReference>
<protein>
    <submittedName>
        <fullName evidence="4">Membrane-bound lytic murein transglycosylase C</fullName>
    </submittedName>
</protein>
<dbReference type="Proteomes" id="UP000198870">
    <property type="component" value="Unassembled WGS sequence"/>
</dbReference>
<sequence length="415" mass="45805">MGDFKLNAWHAGALKGVAMVLCLAGFLAWAQPVRADEFSDMQNEFNSFKNDEAEFESYKARVAREYAAYKTIIDEEFARYRGEILKVWGKPEVTTKKTYVGYSSDYKVKKVVDYEKGVIRISAVVPASEKEPVKVLEGHLKDLMNQSAKGAYKADQFTTGVEKKLKKKVTPSHLQGAEVGNKPIVADMVTGKLRPTTKEIDASVAGMMGSATMGKKKAPRQANAEMVTLEVKIPTTGRAVKARAYLPDVKRQAAKRGVDPALVFAVMETESAFNPMARSYVPAYGLMQIVPKSAGRDASKVVLGKDVVLSPSYLYNSGNNIAMGVAYLYILNDRYLASVKNPESRLYCVIAAYNTGAGNVARAFIGTTNINKAAKKINSMPPEKVYKVLIRKLPHKETRDYLQRVSKRIPSYQAV</sequence>
<dbReference type="OrthoDB" id="9781970at2"/>
<organism evidence="4 5">
    <name type="scientific">Desulfoluna spongiiphila</name>
    <dbReference type="NCBI Taxonomy" id="419481"/>
    <lineage>
        <taxon>Bacteria</taxon>
        <taxon>Pseudomonadati</taxon>
        <taxon>Thermodesulfobacteriota</taxon>
        <taxon>Desulfobacteria</taxon>
        <taxon>Desulfobacterales</taxon>
        <taxon>Desulfolunaceae</taxon>
        <taxon>Desulfoluna</taxon>
    </lineage>
</organism>
<dbReference type="InterPro" id="IPR023346">
    <property type="entry name" value="Lysozyme-like_dom_sf"/>
</dbReference>
<dbReference type="Pfam" id="PF01464">
    <property type="entry name" value="SLT"/>
    <property type="match status" value="1"/>
</dbReference>
<evidence type="ECO:0000313" key="4">
    <source>
        <dbReference type="EMBL" id="SCY13478.1"/>
    </source>
</evidence>
<dbReference type="EMBL" id="FMUX01000004">
    <property type="protein sequence ID" value="SCY13478.1"/>
    <property type="molecule type" value="Genomic_DNA"/>
</dbReference>
<feature type="domain" description="Murein transglycosylase-C N-terminal" evidence="3">
    <location>
        <begin position="77"/>
        <end position="131"/>
    </location>
</feature>
<reference evidence="4 5" key="1">
    <citation type="submission" date="2016-10" db="EMBL/GenBank/DDBJ databases">
        <authorList>
            <person name="de Groot N.N."/>
        </authorList>
    </citation>
    <scope>NUCLEOTIDE SEQUENCE [LARGE SCALE GENOMIC DNA]</scope>
    <source>
        <strain evidence="4 5">AA1</strain>
    </source>
</reference>
<dbReference type="InterPro" id="IPR024570">
    <property type="entry name" value="Murein_transglycosylaseC_N"/>
</dbReference>
<evidence type="ECO:0000259" key="2">
    <source>
        <dbReference type="Pfam" id="PF01464"/>
    </source>
</evidence>
<dbReference type="AlphaFoldDB" id="A0A1G5DG88"/>
<comment type="similarity">
    <text evidence="1">Belongs to the transglycosylase Slt family.</text>
</comment>
<dbReference type="PANTHER" id="PTHR37423:SF2">
    <property type="entry name" value="MEMBRANE-BOUND LYTIC MUREIN TRANSGLYCOSYLASE C"/>
    <property type="match status" value="1"/>
</dbReference>
<feature type="domain" description="Transglycosylase SLT" evidence="2">
    <location>
        <begin position="251"/>
        <end position="366"/>
    </location>
</feature>
<evidence type="ECO:0000259" key="3">
    <source>
        <dbReference type="Pfam" id="PF11873"/>
    </source>
</evidence>
<dbReference type="PROSITE" id="PS00922">
    <property type="entry name" value="TRANSGLYCOSYLASE"/>
    <property type="match status" value="1"/>
</dbReference>
<dbReference type="GO" id="GO:0000270">
    <property type="term" value="P:peptidoglycan metabolic process"/>
    <property type="evidence" value="ECO:0007669"/>
    <property type="project" value="InterPro"/>
</dbReference>
<dbReference type="SUPFAM" id="SSF53955">
    <property type="entry name" value="Lysozyme-like"/>
    <property type="match status" value="1"/>
</dbReference>
<dbReference type="PANTHER" id="PTHR37423">
    <property type="entry name" value="SOLUBLE LYTIC MUREIN TRANSGLYCOSYLASE-RELATED"/>
    <property type="match status" value="1"/>
</dbReference>
<keyword evidence="5" id="KW-1185">Reference proteome</keyword>
<proteinExistence type="inferred from homology"/>
<dbReference type="InterPro" id="IPR008258">
    <property type="entry name" value="Transglycosylase_SLT_dom_1"/>
</dbReference>
<dbReference type="RefSeq" id="WP_092209923.1">
    <property type="nucleotide sequence ID" value="NZ_FMUX01000004.1"/>
</dbReference>